<reference evidence="2" key="3">
    <citation type="submission" date="2020-06" db="EMBL/GenBank/DDBJ databases">
        <authorList>
            <person name="Camacho E."/>
            <person name="Gonzalez-de la Fuente S."/>
            <person name="Rastrojo A."/>
            <person name="Peiro-Pastor R."/>
            <person name="Solana JC."/>
            <person name="Tabera L."/>
            <person name="Gamarro F."/>
            <person name="Carrasco-Ramiro F."/>
            <person name="Requena JM."/>
            <person name="Aguado B."/>
        </authorList>
    </citation>
    <scope>NUCLEOTIDE SEQUENCE</scope>
</reference>
<sequence>MPGIDYSKWDKLTGSGTSSGSEYEGDRADKAHDDSSRSPQVTRLEYPSRVTLGPNGVQLEQVPPKASASPFPGTNAPPKETHNGSVAVARCPIKEESSPAEHGTGAPKATSNSTGNTAGRRDEDQERMDTTDDDEDLLYESLARNGGREGSHHWWTQTEDTVTVSFLVPWETKSKSVTEFRLYEARSTTAPESELHQAHLEITILVPPACLMSASGGPSASAAPLRIHQVFRYPVKLSEDLIDGCWQLHFMPRRHLRLLVVQLFKEPVGLGMTLWWDRCFVTDTTSVIADTQAIPDRKRRMEATPGSKEKAEQFRKVWADAHEEFRRRMQERKREISE</sequence>
<gene>
    <name evidence="3" type="ORF">CGC20_15440</name>
    <name evidence="2" type="ORF">LDHU3_35.3320</name>
</gene>
<reference evidence="3" key="2">
    <citation type="submission" date="2019-02" db="EMBL/GenBank/DDBJ databases">
        <title>FDA dAtabase for Regulatory Grade micrObial Sequences (FDA-ARGOS): Supporting development and validation of Infectious Disease Dx tests.</title>
        <authorList>
            <person name="Duncan R."/>
            <person name="Fisher C."/>
            <person name="Tallon L.J."/>
            <person name="Sadzewicz L."/>
            <person name="Sengamalay N."/>
            <person name="Ott S."/>
            <person name="Godinez A."/>
            <person name="Nagaraj S."/>
            <person name="Nadendla S."/>
            <person name="Sichtig H."/>
        </authorList>
    </citation>
    <scope>NUCLEOTIDE SEQUENCE</scope>
    <source>
        <strain evidence="3">FDAARGOS_360</strain>
    </source>
</reference>
<accession>A0A504XID0</accession>
<feature type="compositionally biased region" description="Basic and acidic residues" evidence="1">
    <location>
        <begin position="24"/>
        <end position="36"/>
    </location>
</feature>
<evidence type="ECO:0000313" key="4">
    <source>
        <dbReference type="Proteomes" id="UP000318821"/>
    </source>
</evidence>
<feature type="region of interest" description="Disordered" evidence="1">
    <location>
        <begin position="1"/>
        <end position="83"/>
    </location>
</feature>
<dbReference type="VEuPathDB" id="TriTrypDB:LdCL_350030600"/>
<dbReference type="Gene3D" id="2.60.40.790">
    <property type="match status" value="1"/>
</dbReference>
<dbReference type="VEuPathDB" id="TriTrypDB:LDHU3_35.3320"/>
<dbReference type="SUPFAM" id="SSF49764">
    <property type="entry name" value="HSP20-like chaperones"/>
    <property type="match status" value="1"/>
</dbReference>
<protein>
    <submittedName>
        <fullName evidence="2">Hypothetical_protein_conserved</fullName>
    </submittedName>
</protein>
<dbReference type="EMBL" id="LR812655">
    <property type="protein sequence ID" value="CAC5434277.1"/>
    <property type="molecule type" value="Genomic_DNA"/>
</dbReference>
<organism evidence="3 4">
    <name type="scientific">Leishmania donovani</name>
    <dbReference type="NCBI Taxonomy" id="5661"/>
    <lineage>
        <taxon>Eukaryota</taxon>
        <taxon>Discoba</taxon>
        <taxon>Euglenozoa</taxon>
        <taxon>Kinetoplastea</taxon>
        <taxon>Metakinetoplastina</taxon>
        <taxon>Trypanosomatida</taxon>
        <taxon>Trypanosomatidae</taxon>
        <taxon>Leishmaniinae</taxon>
        <taxon>Leishmania</taxon>
    </lineage>
</organism>
<evidence type="ECO:0000313" key="2">
    <source>
        <dbReference type="EMBL" id="CAC5434277.1"/>
    </source>
</evidence>
<proteinExistence type="predicted"/>
<dbReference type="AlphaFoldDB" id="A0A504XID0"/>
<feature type="compositionally biased region" description="Low complexity" evidence="1">
    <location>
        <begin position="13"/>
        <end position="22"/>
    </location>
</feature>
<feature type="region of interest" description="Disordered" evidence="1">
    <location>
        <begin position="96"/>
        <end position="135"/>
    </location>
</feature>
<dbReference type="SMR" id="A0A504XID0"/>
<name>A0A504XID0_LEIDO</name>
<dbReference type="InterPro" id="IPR008978">
    <property type="entry name" value="HSP20-like_chaperone"/>
</dbReference>
<dbReference type="EMBL" id="RHLD01000013">
    <property type="protein sequence ID" value="TPP48074.1"/>
    <property type="molecule type" value="Genomic_DNA"/>
</dbReference>
<dbReference type="Proteomes" id="UP000601710">
    <property type="component" value="Chromosome 35"/>
</dbReference>
<dbReference type="Proteomes" id="UP000318821">
    <property type="component" value="Unassembled WGS sequence"/>
</dbReference>
<reference evidence="4" key="1">
    <citation type="submission" date="2019-02" db="EMBL/GenBank/DDBJ databases">
        <title>FDA dAtabase for Regulatory Grade micrObial Sequences (FDA-ARGOS): Supporting development and validation of Infectious Disease Dx tests.</title>
        <authorList>
            <person name="Duncan R."/>
            <person name="Fisher C."/>
            <person name="Tallon L."/>
            <person name="Sadzewicz L."/>
            <person name="Sengamalay N."/>
            <person name="Ott S."/>
            <person name="Godinez A."/>
            <person name="Nagaraj S."/>
            <person name="Vavikolanu K."/>
            <person name="Vyas G."/>
            <person name="Nadendla S."/>
            <person name="Aluvathingal J."/>
            <person name="Sichtig H."/>
        </authorList>
    </citation>
    <scope>NUCLEOTIDE SEQUENCE [LARGE SCALE GENOMIC DNA]</scope>
    <source>
        <strain evidence="4">FDAARGOS_360</strain>
    </source>
</reference>
<evidence type="ECO:0000256" key="1">
    <source>
        <dbReference type="SAM" id="MobiDB-lite"/>
    </source>
</evidence>
<feature type="compositionally biased region" description="Basic and acidic residues" evidence="1">
    <location>
        <begin position="119"/>
        <end position="130"/>
    </location>
</feature>
<evidence type="ECO:0000313" key="3">
    <source>
        <dbReference type="EMBL" id="TPP48074.1"/>
    </source>
</evidence>
<dbReference type="VEuPathDB" id="TriTrypDB:LdBPK_352570.1"/>